<dbReference type="OrthoDB" id="8613538at2"/>
<dbReference type="Gene3D" id="3.40.190.10">
    <property type="entry name" value="Periplasmic binding protein-like II"/>
    <property type="match status" value="2"/>
</dbReference>
<proteinExistence type="predicted"/>
<reference evidence="5" key="1">
    <citation type="submission" date="2018-12" db="EMBL/GenBank/DDBJ databases">
        <title>Complete genome sequencing of Jeotgalibaca sp. H21T32.</title>
        <authorList>
            <person name="Bae J.-W."/>
            <person name="Lee S.-Y."/>
        </authorList>
    </citation>
    <scope>NUCLEOTIDE SEQUENCE [LARGE SCALE GENOMIC DNA]</scope>
    <source>
        <strain evidence="5">H21T32</strain>
    </source>
</reference>
<name>A0A3S9H8J5_9LACT</name>
<keyword evidence="5" id="KW-1185">Reference proteome</keyword>
<evidence type="ECO:0000256" key="2">
    <source>
        <dbReference type="SAM" id="SignalP"/>
    </source>
</evidence>
<sequence>MKKNQIVKTFLTLTGALLLAACGSTNAAETSEESSKEKIVIATSGAPKPFTYVNENDELVGYDIELVEAVFEKIDKYDISFEKAERASVLSGLDTDRYQVGANNFASNDERREKYIFSDAIFKNQYVIAVAEESTEINNFNDLVGKSTEVSPGLNYATALEKYNEENPDALIDINYSEAELLVVLQGVESGKHDFQLIDKAMASLFIEEHGLKLKLIELSEEDSSRIGAPYSYLLISKTDDGAALVEEINAALKEAIEDGTITEISEKYFGEDFAPKE</sequence>
<dbReference type="Proteomes" id="UP000273326">
    <property type="component" value="Chromosome"/>
</dbReference>
<feature type="signal peptide" evidence="2">
    <location>
        <begin position="1"/>
        <end position="27"/>
    </location>
</feature>
<dbReference type="PANTHER" id="PTHR35936">
    <property type="entry name" value="MEMBRANE-BOUND LYTIC MUREIN TRANSGLYCOSYLASE F"/>
    <property type="match status" value="1"/>
</dbReference>
<evidence type="ECO:0000256" key="1">
    <source>
        <dbReference type="ARBA" id="ARBA00022729"/>
    </source>
</evidence>
<dbReference type="EMBL" id="CP034465">
    <property type="protein sequence ID" value="AZP03689.1"/>
    <property type="molecule type" value="Genomic_DNA"/>
</dbReference>
<dbReference type="SUPFAM" id="SSF53850">
    <property type="entry name" value="Periplasmic binding protein-like II"/>
    <property type="match status" value="1"/>
</dbReference>
<feature type="domain" description="Solute-binding protein family 3/N-terminal" evidence="3">
    <location>
        <begin position="38"/>
        <end position="273"/>
    </location>
</feature>
<dbReference type="SMART" id="SM00062">
    <property type="entry name" value="PBPb"/>
    <property type="match status" value="1"/>
</dbReference>
<gene>
    <name evidence="4" type="ORF">EJN90_02820</name>
</gene>
<evidence type="ECO:0000259" key="3">
    <source>
        <dbReference type="SMART" id="SM00062"/>
    </source>
</evidence>
<protein>
    <submittedName>
        <fullName evidence="4">Transporter substrate-binding domain-containing protein</fullName>
    </submittedName>
</protein>
<dbReference type="RefSeq" id="WP_126108779.1">
    <property type="nucleotide sequence ID" value="NZ_CP034465.1"/>
</dbReference>
<keyword evidence="1 2" id="KW-0732">Signal</keyword>
<organism evidence="4 5">
    <name type="scientific">Jeotgalibaca ciconiae</name>
    <dbReference type="NCBI Taxonomy" id="2496265"/>
    <lineage>
        <taxon>Bacteria</taxon>
        <taxon>Bacillati</taxon>
        <taxon>Bacillota</taxon>
        <taxon>Bacilli</taxon>
        <taxon>Lactobacillales</taxon>
        <taxon>Carnobacteriaceae</taxon>
        <taxon>Jeotgalibaca</taxon>
    </lineage>
</organism>
<feature type="chain" id="PRO_5019241257" evidence="2">
    <location>
        <begin position="28"/>
        <end position="278"/>
    </location>
</feature>
<dbReference type="Pfam" id="PF00497">
    <property type="entry name" value="SBP_bac_3"/>
    <property type="match status" value="1"/>
</dbReference>
<dbReference type="InterPro" id="IPR001638">
    <property type="entry name" value="Solute-binding_3/MltF_N"/>
</dbReference>
<evidence type="ECO:0000313" key="5">
    <source>
        <dbReference type="Proteomes" id="UP000273326"/>
    </source>
</evidence>
<dbReference type="AlphaFoldDB" id="A0A3S9H8J5"/>
<dbReference type="PROSITE" id="PS51257">
    <property type="entry name" value="PROKAR_LIPOPROTEIN"/>
    <property type="match status" value="1"/>
</dbReference>
<evidence type="ECO:0000313" key="4">
    <source>
        <dbReference type="EMBL" id="AZP03689.1"/>
    </source>
</evidence>
<dbReference type="PANTHER" id="PTHR35936:SF19">
    <property type="entry name" value="AMINO-ACID-BINDING PROTEIN YXEM-RELATED"/>
    <property type="match status" value="1"/>
</dbReference>
<dbReference type="KEGG" id="jeh:EJN90_02820"/>
<accession>A0A3S9H8J5</accession>